<dbReference type="Gene3D" id="1.10.510.10">
    <property type="entry name" value="Transferase(Phosphotransferase) domain 1"/>
    <property type="match status" value="1"/>
</dbReference>
<organism evidence="1">
    <name type="scientific">Eremomyces bilateralis CBS 781.70</name>
    <dbReference type="NCBI Taxonomy" id="1392243"/>
    <lineage>
        <taxon>Eukaryota</taxon>
        <taxon>Fungi</taxon>
        <taxon>Dikarya</taxon>
        <taxon>Ascomycota</taxon>
        <taxon>Pezizomycotina</taxon>
        <taxon>Dothideomycetes</taxon>
        <taxon>Dothideomycetes incertae sedis</taxon>
        <taxon>Eremomycetales</taxon>
        <taxon>Eremomycetaceae</taxon>
        <taxon>Eremomyces</taxon>
    </lineage>
</organism>
<dbReference type="GeneID" id="54422922"/>
<proteinExistence type="predicted"/>
<protein>
    <recommendedName>
        <fullName evidence="4">Protein kinase domain-containing protein</fullName>
    </recommendedName>
</protein>
<keyword evidence="2" id="KW-1185">Reference proteome</keyword>
<reference evidence="1 3" key="1">
    <citation type="submission" date="2020-01" db="EMBL/GenBank/DDBJ databases">
        <authorList>
            <consortium name="DOE Joint Genome Institute"/>
            <person name="Haridas S."/>
            <person name="Albert R."/>
            <person name="Binder M."/>
            <person name="Bloem J."/>
            <person name="Labutti K."/>
            <person name="Salamov A."/>
            <person name="Andreopoulos B."/>
            <person name="Baker S.E."/>
            <person name="Barry K."/>
            <person name="Bills G."/>
            <person name="Bluhm B.H."/>
            <person name="Cannon C."/>
            <person name="Castanera R."/>
            <person name="Culley D.E."/>
            <person name="Daum C."/>
            <person name="Ezra D."/>
            <person name="Gonzalez J.B."/>
            <person name="Henrissat B."/>
            <person name="Kuo A."/>
            <person name="Liang C."/>
            <person name="Lipzen A."/>
            <person name="Lutzoni F."/>
            <person name="Magnuson J."/>
            <person name="Mondo S."/>
            <person name="Nolan M."/>
            <person name="Ohm R."/>
            <person name="Pangilinan J."/>
            <person name="Park H.-J."/>
            <person name="Ramirez L."/>
            <person name="Alfaro M."/>
            <person name="Sun H."/>
            <person name="Tritt A."/>
            <person name="Yoshinaga Y."/>
            <person name="Zwiers L.-H."/>
            <person name="Turgeon B.G."/>
            <person name="Goodwin S.B."/>
            <person name="Spatafora J.W."/>
            <person name="Crous P.W."/>
            <person name="Grigoriev I.V."/>
        </authorList>
    </citation>
    <scope>NUCLEOTIDE SEQUENCE</scope>
    <source>
        <strain evidence="1 3">CBS 781.70</strain>
    </source>
</reference>
<reference evidence="3" key="3">
    <citation type="submission" date="2025-04" db="UniProtKB">
        <authorList>
            <consortium name="RefSeq"/>
        </authorList>
    </citation>
    <scope>IDENTIFICATION</scope>
    <source>
        <strain evidence="3">CBS 781.70</strain>
    </source>
</reference>
<dbReference type="InterPro" id="IPR011009">
    <property type="entry name" value="Kinase-like_dom_sf"/>
</dbReference>
<accession>A0A6G1G3D4</accession>
<dbReference type="AlphaFoldDB" id="A0A6G1G3D4"/>
<dbReference type="EMBL" id="ML975157">
    <property type="protein sequence ID" value="KAF1812441.1"/>
    <property type="molecule type" value="Genomic_DNA"/>
</dbReference>
<sequence>MSQPSLSSLDDFESISEYIDTQTGSVRYPTCELFHDGYEYFGQIFKPKHSIKLPEYSEALRMVLDEEIYLEILRNLSIYTLVEDTPHLGAILHNEGQIIQQISKVPHPNIIGYHSVQHGGKIEIWKFMTPLASTVIYLHPLNLAHNDFNPENITVDDDVAQPGQRVISAGTPGWAFEEFTHSSKQHDKFALGALLLWLQGST</sequence>
<gene>
    <name evidence="1 3" type="ORF">P152DRAFT_503882</name>
</gene>
<reference evidence="3" key="2">
    <citation type="submission" date="2020-04" db="EMBL/GenBank/DDBJ databases">
        <authorList>
            <consortium name="NCBI Genome Project"/>
        </authorList>
    </citation>
    <scope>NUCLEOTIDE SEQUENCE</scope>
    <source>
        <strain evidence="3">CBS 781.70</strain>
    </source>
</reference>
<evidence type="ECO:0000313" key="3">
    <source>
        <dbReference type="RefSeq" id="XP_033534072.1"/>
    </source>
</evidence>
<dbReference type="SUPFAM" id="SSF56112">
    <property type="entry name" value="Protein kinase-like (PK-like)"/>
    <property type="match status" value="1"/>
</dbReference>
<evidence type="ECO:0000313" key="2">
    <source>
        <dbReference type="Proteomes" id="UP000504638"/>
    </source>
</evidence>
<dbReference type="RefSeq" id="XP_033534072.1">
    <property type="nucleotide sequence ID" value="XM_033682352.1"/>
</dbReference>
<dbReference type="Proteomes" id="UP000504638">
    <property type="component" value="Unplaced"/>
</dbReference>
<name>A0A6G1G3D4_9PEZI</name>
<evidence type="ECO:0008006" key="4">
    <source>
        <dbReference type="Google" id="ProtNLM"/>
    </source>
</evidence>
<evidence type="ECO:0000313" key="1">
    <source>
        <dbReference type="EMBL" id="KAF1812441.1"/>
    </source>
</evidence>
<dbReference type="OrthoDB" id="4062651at2759"/>